<dbReference type="Pfam" id="PF11776">
    <property type="entry name" value="RcnB"/>
    <property type="match status" value="1"/>
</dbReference>
<dbReference type="STRING" id="632955.GCA_000829675_00494"/>
<comment type="caution">
    <text evidence="1">The sequence shown here is derived from an EMBL/GenBank/DDBJ whole genome shotgun (WGS) entry which is preliminary data.</text>
</comment>
<dbReference type="Gene3D" id="3.10.450.160">
    <property type="entry name" value="inner membrane protein cigr"/>
    <property type="match status" value="1"/>
</dbReference>
<reference evidence="1 2" key="1">
    <citation type="submission" date="2013-06" db="EMBL/GenBank/DDBJ databases">
        <title>The Genome Sequence of Acinetobacter rudis CIP 110305.</title>
        <authorList>
            <consortium name="The Broad Institute Genome Sequencing Platform"/>
            <consortium name="The Broad Institute Genome Sequencing Center for Infectious Disease"/>
            <person name="Cerqueira G."/>
            <person name="Feldgarden M."/>
            <person name="Courvalin P."/>
            <person name="Perichon B."/>
            <person name="Grillot-Courvalin C."/>
            <person name="Clermont D."/>
            <person name="Rocha E."/>
            <person name="Yoon E.-J."/>
            <person name="Nemec A."/>
            <person name="Young S.K."/>
            <person name="Zeng Q."/>
            <person name="Gargeya S."/>
            <person name="Fitzgerald M."/>
            <person name="Abouelleil A."/>
            <person name="Alvarado L."/>
            <person name="Berlin A.M."/>
            <person name="Chapman S.B."/>
            <person name="Dewar J."/>
            <person name="Goldberg J."/>
            <person name="Griggs A."/>
            <person name="Gujja S."/>
            <person name="Hansen M."/>
            <person name="Howarth C."/>
            <person name="Imamovic A."/>
            <person name="Larimer J."/>
            <person name="McCowan C."/>
            <person name="Murphy C."/>
            <person name="Pearson M."/>
            <person name="Priest M."/>
            <person name="Roberts A."/>
            <person name="Saif S."/>
            <person name="Shea T."/>
            <person name="Sykes S."/>
            <person name="Wortman J."/>
            <person name="Nusbaum C."/>
            <person name="Birren B."/>
        </authorList>
    </citation>
    <scope>NUCLEOTIDE SEQUENCE [LARGE SCALE GENOMIC DNA]</scope>
    <source>
        <strain evidence="1 2">CIP 110305</strain>
    </source>
</reference>
<dbReference type="EMBL" id="ATGI01000043">
    <property type="protein sequence ID" value="EPF69409.1"/>
    <property type="molecule type" value="Genomic_DNA"/>
</dbReference>
<evidence type="ECO:0008006" key="3">
    <source>
        <dbReference type="Google" id="ProtNLM"/>
    </source>
</evidence>
<accession>S3N526</accession>
<sequence length="97" mass="11874">MNKFFTSLLFIGCTLTTTVTIAGSQHNQHHYNQQHHHTQVQRWQSGQYFPQHKNYVAIDHHRVRHLPQPGRYQRWYRINQQYVLVNTRDHRIVRVHH</sequence>
<evidence type="ECO:0000313" key="1">
    <source>
        <dbReference type="EMBL" id="EPF69409.1"/>
    </source>
</evidence>
<keyword evidence="2" id="KW-1185">Reference proteome</keyword>
<dbReference type="RefSeq" id="WP_016658031.1">
    <property type="nucleotide sequence ID" value="NZ_KE340355.1"/>
</dbReference>
<dbReference type="PATRIC" id="fig|421052.3.peg.3605"/>
<evidence type="ECO:0000313" key="2">
    <source>
        <dbReference type="Proteomes" id="UP000014568"/>
    </source>
</evidence>
<protein>
    <recommendedName>
        <fullName evidence="3">Nickel/cobalt transporter regulator</fullName>
    </recommendedName>
</protein>
<proteinExistence type="predicted"/>
<dbReference type="OrthoDB" id="6712777at2"/>
<dbReference type="AlphaFoldDB" id="S3N526"/>
<organism evidence="1 2">
    <name type="scientific">Acinetobacter rudis CIP 110305</name>
    <dbReference type="NCBI Taxonomy" id="421052"/>
    <lineage>
        <taxon>Bacteria</taxon>
        <taxon>Pseudomonadati</taxon>
        <taxon>Pseudomonadota</taxon>
        <taxon>Gammaproteobacteria</taxon>
        <taxon>Moraxellales</taxon>
        <taxon>Moraxellaceae</taxon>
        <taxon>Acinetobacter</taxon>
    </lineage>
</organism>
<dbReference type="Proteomes" id="UP000014568">
    <property type="component" value="Unassembled WGS sequence"/>
</dbReference>
<dbReference type="InterPro" id="IPR024572">
    <property type="entry name" value="RcnB"/>
</dbReference>
<dbReference type="HOGENOM" id="CLU_102089_3_1_6"/>
<gene>
    <name evidence="1" type="ORF">F945_03680</name>
</gene>
<name>S3N526_9GAMM</name>